<dbReference type="SUPFAM" id="SSF109604">
    <property type="entry name" value="HD-domain/PDEase-like"/>
    <property type="match status" value="1"/>
</dbReference>
<sequence>MDDILEIAIRIAVNAHYGQTDKGGKPYIFHPLRVMNSVNTIEEKIVAVLHDILEDTDITVDDLMAEAIPEELINQLLILTHSPDIEYNAYIERIAGFPIATTVKLADLKDNMNVSRLPEITDKDIQRLKKYQASYSFLTKKLNDNK</sequence>
<evidence type="ECO:0000313" key="1">
    <source>
        <dbReference type="EMBL" id="SBV93437.1"/>
    </source>
</evidence>
<dbReference type="AlphaFoldDB" id="A0A212J210"/>
<protein>
    <recommendedName>
        <fullName evidence="2">GTP pyrophosphokinase</fullName>
    </recommendedName>
</protein>
<proteinExistence type="predicted"/>
<dbReference type="RefSeq" id="WP_296938758.1">
    <property type="nucleotide sequence ID" value="NZ_LT599032.1"/>
</dbReference>
<dbReference type="Gene3D" id="1.10.3210.10">
    <property type="entry name" value="Hypothetical protein af1432"/>
    <property type="match status" value="1"/>
</dbReference>
<reference evidence="1" key="1">
    <citation type="submission" date="2016-04" db="EMBL/GenBank/DDBJ databases">
        <authorList>
            <person name="Evans L.H."/>
            <person name="Alamgir A."/>
            <person name="Owens N."/>
            <person name="Weber N.D."/>
            <person name="Virtaneva K."/>
            <person name="Barbian K."/>
            <person name="Babar A."/>
            <person name="Rosenke K."/>
        </authorList>
    </citation>
    <scope>NUCLEOTIDE SEQUENCE</scope>
    <source>
        <strain evidence="1">86-1</strain>
    </source>
</reference>
<organism evidence="1">
    <name type="scientific">uncultured Dysgonomonas sp</name>
    <dbReference type="NCBI Taxonomy" id="206096"/>
    <lineage>
        <taxon>Bacteria</taxon>
        <taxon>Pseudomonadati</taxon>
        <taxon>Bacteroidota</taxon>
        <taxon>Bacteroidia</taxon>
        <taxon>Bacteroidales</taxon>
        <taxon>Dysgonomonadaceae</taxon>
        <taxon>Dysgonomonas</taxon>
        <taxon>environmental samples</taxon>
    </lineage>
</organism>
<evidence type="ECO:0008006" key="2">
    <source>
        <dbReference type="Google" id="ProtNLM"/>
    </source>
</evidence>
<name>A0A212J210_9BACT</name>
<dbReference type="EMBL" id="FLUM01000001">
    <property type="protein sequence ID" value="SBV93437.1"/>
    <property type="molecule type" value="Genomic_DNA"/>
</dbReference>
<gene>
    <name evidence="1" type="ORF">KL86DYS1_10867</name>
</gene>
<accession>A0A212J210</accession>